<proteinExistence type="predicted"/>
<dbReference type="EMBL" id="JBHLSW010000007">
    <property type="protein sequence ID" value="MFC0634585.1"/>
    <property type="molecule type" value="Genomic_DNA"/>
</dbReference>
<accession>A0ABV6R4P2</accession>
<evidence type="ECO:0000313" key="2">
    <source>
        <dbReference type="Proteomes" id="UP001589906"/>
    </source>
</evidence>
<protein>
    <submittedName>
        <fullName evidence="1">Uncharacterized protein</fullName>
    </submittedName>
</protein>
<sequence length="62" mass="6463">MTLSLPQAAATPCRLAVLPADATLADLETAYARRGADLVACDAARALAVATLEAERKANRPR</sequence>
<dbReference type="Proteomes" id="UP001589906">
    <property type="component" value="Unassembled WGS sequence"/>
</dbReference>
<reference evidence="1 2" key="1">
    <citation type="submission" date="2024-09" db="EMBL/GenBank/DDBJ databases">
        <authorList>
            <person name="Sun Q."/>
            <person name="Mori K."/>
        </authorList>
    </citation>
    <scope>NUCLEOTIDE SEQUENCE [LARGE SCALE GENOMIC DNA]</scope>
    <source>
        <strain evidence="1 2">NCAIM B.02621</strain>
    </source>
</reference>
<dbReference type="RefSeq" id="WP_376836629.1">
    <property type="nucleotide sequence ID" value="NZ_JBHLSW010000007.1"/>
</dbReference>
<keyword evidence="2" id="KW-1185">Reference proteome</keyword>
<name>A0ABV6R4P2_9CAUL</name>
<organism evidence="1 2">
    <name type="scientific">Brevundimonas balnearis</name>
    <dbReference type="NCBI Taxonomy" id="1572858"/>
    <lineage>
        <taxon>Bacteria</taxon>
        <taxon>Pseudomonadati</taxon>
        <taxon>Pseudomonadota</taxon>
        <taxon>Alphaproteobacteria</taxon>
        <taxon>Caulobacterales</taxon>
        <taxon>Caulobacteraceae</taxon>
        <taxon>Brevundimonas</taxon>
    </lineage>
</organism>
<gene>
    <name evidence="1" type="ORF">ACFFGE_11955</name>
</gene>
<evidence type="ECO:0000313" key="1">
    <source>
        <dbReference type="EMBL" id="MFC0634585.1"/>
    </source>
</evidence>
<comment type="caution">
    <text evidence="1">The sequence shown here is derived from an EMBL/GenBank/DDBJ whole genome shotgun (WGS) entry which is preliminary data.</text>
</comment>